<reference evidence="8 9" key="1">
    <citation type="submission" date="2024-10" db="EMBL/GenBank/DDBJ databases">
        <title>Updated reference genomes for cyclostephanoid diatoms.</title>
        <authorList>
            <person name="Roberts W.R."/>
            <person name="Alverson A.J."/>
        </authorList>
    </citation>
    <scope>NUCLEOTIDE SEQUENCE [LARGE SCALE GENOMIC DNA]</scope>
    <source>
        <strain evidence="8 9">AJA232-27</strain>
    </source>
</reference>
<evidence type="ECO:0000256" key="3">
    <source>
        <dbReference type="ARBA" id="ARBA00022989"/>
    </source>
</evidence>
<feature type="binding site" evidence="5">
    <location>
        <position position="118"/>
    </location>
    <ligand>
        <name>Zn(2+)</name>
        <dbReference type="ChEBI" id="CHEBI:29105"/>
    </ligand>
</feature>
<name>A0ABD3LYD2_9STRA</name>
<evidence type="ECO:0000313" key="8">
    <source>
        <dbReference type="EMBL" id="KAL3756754.1"/>
    </source>
</evidence>
<dbReference type="EMBL" id="JALLBG020000293">
    <property type="protein sequence ID" value="KAL3756754.1"/>
    <property type="molecule type" value="Genomic_DNA"/>
</dbReference>
<protein>
    <recommendedName>
        <fullName evidence="10">Hemolysin III</fullName>
    </recommendedName>
</protein>
<keyword evidence="9" id="KW-1185">Reference proteome</keyword>
<evidence type="ECO:0008006" key="10">
    <source>
        <dbReference type="Google" id="ProtNLM"/>
    </source>
</evidence>
<keyword evidence="4 7" id="KW-0472">Membrane</keyword>
<sequence length="280" mass="30778">MSSSSYYHRHNDEELDVSGAYHQHQDAASGVAPPEPPSWTFTDTHSNHNNPRLLSRDSSIHVTDEVFNSVSHLSAAMISFLGMVLLIAQSGGNAWKIVSFSVYGSSLLFLFSCSTLHHSINGTAEMESKLRMLDYLAIFPLIAGTYTPLCLVFFHTSVIGWSFLGVAWSLAIFGMILTAIFGPERIPKWLSTTMYITLGWIGAFLSIWLLPTIGNSGLMVFILGGIAYTAGGYVYTTEQPNPIPGKFGFHEIWHVAVILGAGFHYAVMYVYVLPWEGGGE</sequence>
<feature type="binding site" evidence="5">
    <location>
        <position position="254"/>
    </location>
    <ligand>
        <name>Zn(2+)</name>
        <dbReference type="ChEBI" id="CHEBI:29105"/>
    </ligand>
</feature>
<dbReference type="PANTHER" id="PTHR20855:SF3">
    <property type="entry name" value="LD03007P"/>
    <property type="match status" value="1"/>
</dbReference>
<keyword evidence="3 7" id="KW-1133">Transmembrane helix</keyword>
<gene>
    <name evidence="8" type="ORF">ACHAWU_003504</name>
</gene>
<dbReference type="AlphaFoldDB" id="A0ABD3LYD2"/>
<organism evidence="8 9">
    <name type="scientific">Discostella pseudostelligera</name>
    <dbReference type="NCBI Taxonomy" id="259834"/>
    <lineage>
        <taxon>Eukaryota</taxon>
        <taxon>Sar</taxon>
        <taxon>Stramenopiles</taxon>
        <taxon>Ochrophyta</taxon>
        <taxon>Bacillariophyta</taxon>
        <taxon>Coscinodiscophyceae</taxon>
        <taxon>Thalassiosirophycidae</taxon>
        <taxon>Stephanodiscales</taxon>
        <taxon>Stephanodiscaceae</taxon>
        <taxon>Discostella</taxon>
    </lineage>
</organism>
<dbReference type="PANTHER" id="PTHR20855">
    <property type="entry name" value="ADIPOR/PROGESTIN RECEPTOR-RELATED"/>
    <property type="match status" value="1"/>
</dbReference>
<evidence type="ECO:0000256" key="7">
    <source>
        <dbReference type="SAM" id="Phobius"/>
    </source>
</evidence>
<evidence type="ECO:0000256" key="2">
    <source>
        <dbReference type="ARBA" id="ARBA00022692"/>
    </source>
</evidence>
<feature type="transmembrane region" description="Helical" evidence="7">
    <location>
        <begin position="247"/>
        <end position="272"/>
    </location>
</feature>
<feature type="transmembrane region" description="Helical" evidence="7">
    <location>
        <begin position="100"/>
        <end position="120"/>
    </location>
</feature>
<accession>A0ABD3LYD2</accession>
<keyword evidence="5" id="KW-0479">Metal-binding</keyword>
<comment type="subcellular location">
    <subcellularLocation>
        <location evidence="1">Membrane</location>
        <topology evidence="1">Multi-pass membrane protein</topology>
    </subcellularLocation>
</comment>
<feature type="transmembrane region" description="Helical" evidence="7">
    <location>
        <begin position="132"/>
        <end position="154"/>
    </location>
</feature>
<dbReference type="Proteomes" id="UP001530293">
    <property type="component" value="Unassembled WGS sequence"/>
</dbReference>
<feature type="transmembrane region" description="Helical" evidence="7">
    <location>
        <begin position="193"/>
        <end position="210"/>
    </location>
</feature>
<feature type="binding site" evidence="5">
    <location>
        <position position="250"/>
    </location>
    <ligand>
        <name>Zn(2+)</name>
        <dbReference type="ChEBI" id="CHEBI:29105"/>
    </ligand>
</feature>
<feature type="transmembrane region" description="Helical" evidence="7">
    <location>
        <begin position="216"/>
        <end position="235"/>
    </location>
</feature>
<feature type="region of interest" description="Disordered" evidence="6">
    <location>
        <begin position="22"/>
        <end position="46"/>
    </location>
</feature>
<evidence type="ECO:0000256" key="5">
    <source>
        <dbReference type="PIRSR" id="PIRSR604254-1"/>
    </source>
</evidence>
<feature type="transmembrane region" description="Helical" evidence="7">
    <location>
        <begin position="160"/>
        <end position="181"/>
    </location>
</feature>
<evidence type="ECO:0000313" key="9">
    <source>
        <dbReference type="Proteomes" id="UP001530293"/>
    </source>
</evidence>
<keyword evidence="5" id="KW-0862">Zinc</keyword>
<keyword evidence="2 7" id="KW-0812">Transmembrane</keyword>
<comment type="caution">
    <text evidence="8">The sequence shown here is derived from an EMBL/GenBank/DDBJ whole genome shotgun (WGS) entry which is preliminary data.</text>
</comment>
<feature type="transmembrane region" description="Helical" evidence="7">
    <location>
        <begin position="66"/>
        <end position="88"/>
    </location>
</feature>
<evidence type="ECO:0000256" key="6">
    <source>
        <dbReference type="SAM" id="MobiDB-lite"/>
    </source>
</evidence>
<dbReference type="GO" id="GO:0016020">
    <property type="term" value="C:membrane"/>
    <property type="evidence" value="ECO:0007669"/>
    <property type="project" value="UniProtKB-SubCell"/>
</dbReference>
<dbReference type="InterPro" id="IPR004254">
    <property type="entry name" value="AdipoR/HlyIII-related"/>
</dbReference>
<proteinExistence type="predicted"/>
<evidence type="ECO:0000256" key="4">
    <source>
        <dbReference type="ARBA" id="ARBA00023136"/>
    </source>
</evidence>
<evidence type="ECO:0000256" key="1">
    <source>
        <dbReference type="ARBA" id="ARBA00004141"/>
    </source>
</evidence>
<dbReference type="Pfam" id="PF03006">
    <property type="entry name" value="HlyIII"/>
    <property type="match status" value="1"/>
</dbReference>